<keyword evidence="6" id="KW-0862">Zinc</keyword>
<reference evidence="12 13" key="1">
    <citation type="journal article" date="2018" name="Sci. Rep.">
        <title>Genome sequence of the cauliflower mushroom Sparassis crispa (Hanabiratake) and its association with beneficial usage.</title>
        <authorList>
            <person name="Kiyama R."/>
            <person name="Furutani Y."/>
            <person name="Kawaguchi K."/>
            <person name="Nakanishi T."/>
        </authorList>
    </citation>
    <scope>NUCLEOTIDE SEQUENCE [LARGE SCALE GENOMIC DNA]</scope>
</reference>
<evidence type="ECO:0000256" key="7">
    <source>
        <dbReference type="ARBA" id="ARBA00023242"/>
    </source>
</evidence>
<evidence type="ECO:0000256" key="4">
    <source>
        <dbReference type="ARBA" id="ARBA00022771"/>
    </source>
</evidence>
<evidence type="ECO:0000256" key="2">
    <source>
        <dbReference type="ARBA" id="ARBA00022679"/>
    </source>
</evidence>
<accession>A0A401GRY3</accession>
<keyword evidence="3" id="KW-0479">Metal-binding</keyword>
<evidence type="ECO:0000256" key="5">
    <source>
        <dbReference type="ARBA" id="ARBA00022786"/>
    </source>
</evidence>
<dbReference type="InterPro" id="IPR018957">
    <property type="entry name" value="Znf_C3HC4_RING-type"/>
</dbReference>
<dbReference type="InParanoid" id="A0A401GRY3"/>
<proteinExistence type="predicted"/>
<dbReference type="GO" id="GO:0006511">
    <property type="term" value="P:ubiquitin-dependent protein catabolic process"/>
    <property type="evidence" value="ECO:0007669"/>
    <property type="project" value="TreeGrafter"/>
</dbReference>
<dbReference type="InterPro" id="IPR013083">
    <property type="entry name" value="Znf_RING/FYVE/PHD"/>
</dbReference>
<dbReference type="GO" id="GO:0005634">
    <property type="term" value="C:nucleus"/>
    <property type="evidence" value="ECO:0007669"/>
    <property type="project" value="UniProtKB-SubCell"/>
</dbReference>
<dbReference type="GeneID" id="38781880"/>
<dbReference type="InterPro" id="IPR052256">
    <property type="entry name" value="E3_ubiquitin-ligase_CHFR"/>
</dbReference>
<dbReference type="Proteomes" id="UP000287166">
    <property type="component" value="Unassembled WGS sequence"/>
</dbReference>
<comment type="caution">
    <text evidence="12">The sequence shown here is derived from an EMBL/GenBank/DDBJ whole genome shotgun (WGS) entry which is preliminary data.</text>
</comment>
<feature type="region of interest" description="Disordered" evidence="10">
    <location>
        <begin position="27"/>
        <end position="47"/>
    </location>
</feature>
<keyword evidence="5" id="KW-0833">Ubl conjugation pathway</keyword>
<evidence type="ECO:0000313" key="13">
    <source>
        <dbReference type="Proteomes" id="UP000287166"/>
    </source>
</evidence>
<name>A0A401GRY3_9APHY</name>
<dbReference type="SUPFAM" id="SSF57850">
    <property type="entry name" value="RING/U-box"/>
    <property type="match status" value="1"/>
</dbReference>
<keyword evidence="2" id="KW-0808">Transferase</keyword>
<evidence type="ECO:0000256" key="10">
    <source>
        <dbReference type="SAM" id="MobiDB-lite"/>
    </source>
</evidence>
<feature type="region of interest" description="Disordered" evidence="10">
    <location>
        <begin position="412"/>
        <end position="474"/>
    </location>
</feature>
<dbReference type="Gene3D" id="3.30.40.10">
    <property type="entry name" value="Zinc/RING finger domain, C3HC4 (zinc finger)"/>
    <property type="match status" value="1"/>
</dbReference>
<gene>
    <name evidence="12" type="ORF">SCP_0701450</name>
</gene>
<feature type="compositionally biased region" description="Basic and acidic residues" evidence="10">
    <location>
        <begin position="31"/>
        <end position="47"/>
    </location>
</feature>
<keyword evidence="8" id="KW-0131">Cell cycle</keyword>
<feature type="compositionally biased region" description="Basic and acidic residues" evidence="10">
    <location>
        <begin position="465"/>
        <end position="474"/>
    </location>
</feature>
<feature type="compositionally biased region" description="Polar residues" evidence="10">
    <location>
        <begin position="421"/>
        <end position="445"/>
    </location>
</feature>
<dbReference type="RefSeq" id="XP_027615876.1">
    <property type="nucleotide sequence ID" value="XM_027760075.1"/>
</dbReference>
<keyword evidence="13" id="KW-1185">Reference proteome</keyword>
<organism evidence="12 13">
    <name type="scientific">Sparassis crispa</name>
    <dbReference type="NCBI Taxonomy" id="139825"/>
    <lineage>
        <taxon>Eukaryota</taxon>
        <taxon>Fungi</taxon>
        <taxon>Dikarya</taxon>
        <taxon>Basidiomycota</taxon>
        <taxon>Agaricomycotina</taxon>
        <taxon>Agaricomycetes</taxon>
        <taxon>Polyporales</taxon>
        <taxon>Sparassidaceae</taxon>
        <taxon>Sparassis</taxon>
    </lineage>
</organism>
<protein>
    <recommendedName>
        <fullName evidence="11">RING-type domain-containing protein</fullName>
    </recommendedName>
</protein>
<dbReference type="GO" id="GO:0004842">
    <property type="term" value="F:ubiquitin-protein transferase activity"/>
    <property type="evidence" value="ECO:0007669"/>
    <property type="project" value="TreeGrafter"/>
</dbReference>
<dbReference type="Pfam" id="PF17979">
    <property type="entry name" value="zf-CRD"/>
    <property type="match status" value="1"/>
</dbReference>
<evidence type="ECO:0000256" key="8">
    <source>
        <dbReference type="ARBA" id="ARBA00023306"/>
    </source>
</evidence>
<keyword evidence="4 9" id="KW-0863">Zinc-finger</keyword>
<dbReference type="PANTHER" id="PTHR16079:SF4">
    <property type="entry name" value="E3 UBIQUITIN-PROTEIN LIGASE CHFR"/>
    <property type="match status" value="1"/>
</dbReference>
<evidence type="ECO:0000256" key="3">
    <source>
        <dbReference type="ARBA" id="ARBA00022723"/>
    </source>
</evidence>
<dbReference type="PANTHER" id="PTHR16079">
    <property type="entry name" value="UBIQUITIN LIGASE PROTEIN CHFR"/>
    <property type="match status" value="1"/>
</dbReference>
<dbReference type="GO" id="GO:0008270">
    <property type="term" value="F:zinc ion binding"/>
    <property type="evidence" value="ECO:0007669"/>
    <property type="project" value="UniProtKB-KW"/>
</dbReference>
<dbReference type="InterPro" id="IPR001841">
    <property type="entry name" value="Znf_RING"/>
</dbReference>
<dbReference type="Pfam" id="PF00097">
    <property type="entry name" value="zf-C3HC4"/>
    <property type="match status" value="1"/>
</dbReference>
<dbReference type="PROSITE" id="PS50089">
    <property type="entry name" value="ZF_RING_2"/>
    <property type="match status" value="1"/>
</dbReference>
<evidence type="ECO:0000259" key="11">
    <source>
        <dbReference type="PROSITE" id="PS50089"/>
    </source>
</evidence>
<evidence type="ECO:0000313" key="12">
    <source>
        <dbReference type="EMBL" id="GBE84963.1"/>
    </source>
</evidence>
<dbReference type="GO" id="GO:0016567">
    <property type="term" value="P:protein ubiquitination"/>
    <property type="evidence" value="ECO:0007669"/>
    <property type="project" value="TreeGrafter"/>
</dbReference>
<dbReference type="AlphaFoldDB" id="A0A401GRY3"/>
<evidence type="ECO:0000256" key="6">
    <source>
        <dbReference type="ARBA" id="ARBA00022833"/>
    </source>
</evidence>
<sequence length="474" mass="52255">MLQSDFIELPAATTATLKRRASLTFEGMQDDSSRKRLKEDTDNGGRELPHVIDGEALANDLEQELQCGCCSALVYRPVLVSPCQHFFCGSCCVLWIRNGGTNCPVCRSTSTIVTPSRTLQKMVDLLLRAAPLKVRPVGERMQADDVYRAGETLRIPTPRQASPEPVIAARNSNYIHPCPHCIAGNTWGWRCPQPIADPEADPDNAWQIEDGPPPGHAFCGNCESIVALQAPTTTRCDLCQVSFCGIGIPGRCVAAPLQSQHPHAMSDLGDLLQSIEVYDNFDNNAVEVDIMVDYLTAKGLTPRNIYSEIVTYVQSQPRQFAPLIENGLFMDVHGVNGGEDPDPSAPRHRICRLCATEILLWGLRDWWIRERKKGHLDEYVMKRPDCPDGRNCENQKDNAHAKEFNHIIMPIDPLPEVEDPSGSQPRNSLSIAPTTADEPTSASSGSRHEFILQSSGDVLGPSSQDLRDEVEALL</sequence>
<dbReference type="OrthoDB" id="1305878at2759"/>
<dbReference type="STRING" id="139825.A0A401GRY3"/>
<evidence type="ECO:0000256" key="9">
    <source>
        <dbReference type="PROSITE-ProRule" id="PRU00175"/>
    </source>
</evidence>
<feature type="compositionally biased region" description="Polar residues" evidence="10">
    <location>
        <begin position="452"/>
        <end position="464"/>
    </location>
</feature>
<keyword evidence="7" id="KW-0539">Nucleus</keyword>
<dbReference type="InterPro" id="IPR040909">
    <property type="entry name" value="CHFR_Znf-CRD"/>
</dbReference>
<evidence type="ECO:0000256" key="1">
    <source>
        <dbReference type="ARBA" id="ARBA00004123"/>
    </source>
</evidence>
<dbReference type="EMBL" id="BFAD01000007">
    <property type="protein sequence ID" value="GBE84963.1"/>
    <property type="molecule type" value="Genomic_DNA"/>
</dbReference>
<comment type="subcellular location">
    <subcellularLocation>
        <location evidence="1">Nucleus</location>
    </subcellularLocation>
</comment>
<feature type="domain" description="RING-type" evidence="11">
    <location>
        <begin position="67"/>
        <end position="107"/>
    </location>
</feature>